<organism evidence="10 11">
    <name type="scientific">Actinocatenispora thailandica</name>
    <dbReference type="NCBI Taxonomy" id="227318"/>
    <lineage>
        <taxon>Bacteria</taxon>
        <taxon>Bacillati</taxon>
        <taxon>Actinomycetota</taxon>
        <taxon>Actinomycetes</taxon>
        <taxon>Micromonosporales</taxon>
        <taxon>Micromonosporaceae</taxon>
        <taxon>Actinocatenispora</taxon>
    </lineage>
</organism>
<feature type="domain" description="Nitrate/nitrite sensing protein" evidence="9">
    <location>
        <begin position="81"/>
        <end position="317"/>
    </location>
</feature>
<keyword evidence="11" id="KW-1185">Reference proteome</keyword>
<evidence type="ECO:0000313" key="10">
    <source>
        <dbReference type="EMBL" id="BCJ39307.1"/>
    </source>
</evidence>
<reference evidence="10 11" key="1">
    <citation type="submission" date="2020-08" db="EMBL/GenBank/DDBJ databases">
        <title>Whole genome shotgun sequence of Actinocatenispora thailandica NBRC 105041.</title>
        <authorList>
            <person name="Komaki H."/>
            <person name="Tamura T."/>
        </authorList>
    </citation>
    <scope>NUCLEOTIDE SEQUENCE [LARGE SCALE GENOMIC DNA]</scope>
    <source>
        <strain evidence="10 11">NBRC 105041</strain>
    </source>
</reference>
<keyword evidence="3" id="KW-0597">Phosphoprotein</keyword>
<keyword evidence="7" id="KW-0812">Transmembrane</keyword>
<dbReference type="Pfam" id="PF08376">
    <property type="entry name" value="NIT"/>
    <property type="match status" value="1"/>
</dbReference>
<feature type="compositionally biased region" description="Basic residues" evidence="6">
    <location>
        <begin position="824"/>
        <end position="833"/>
    </location>
</feature>
<dbReference type="EMBL" id="AP023355">
    <property type="protein sequence ID" value="BCJ39307.1"/>
    <property type="molecule type" value="Genomic_DNA"/>
</dbReference>
<evidence type="ECO:0000313" key="11">
    <source>
        <dbReference type="Proteomes" id="UP000611640"/>
    </source>
</evidence>
<accession>A0A7R7I0E3</accession>
<feature type="region of interest" description="Disordered" evidence="6">
    <location>
        <begin position="1"/>
        <end position="22"/>
    </location>
</feature>
<dbReference type="EC" id="2.7.13.3" evidence="2"/>
<feature type="compositionally biased region" description="Low complexity" evidence="6">
    <location>
        <begin position="747"/>
        <end position="759"/>
    </location>
</feature>
<dbReference type="PANTHER" id="PTHR45436:SF5">
    <property type="entry name" value="SENSOR HISTIDINE KINASE TRCS"/>
    <property type="match status" value="1"/>
</dbReference>
<dbReference type="GO" id="GO:0005886">
    <property type="term" value="C:plasma membrane"/>
    <property type="evidence" value="ECO:0007669"/>
    <property type="project" value="TreeGrafter"/>
</dbReference>
<dbReference type="InterPro" id="IPR013587">
    <property type="entry name" value="Nitrate/nitrite_sensing"/>
</dbReference>
<dbReference type="InterPro" id="IPR050428">
    <property type="entry name" value="TCS_sensor_his_kinase"/>
</dbReference>
<evidence type="ECO:0000256" key="4">
    <source>
        <dbReference type="ARBA" id="ARBA00022679"/>
    </source>
</evidence>
<dbReference type="SUPFAM" id="SSF55874">
    <property type="entry name" value="ATPase domain of HSP90 chaperone/DNA topoisomerase II/histidine kinase"/>
    <property type="match status" value="1"/>
</dbReference>
<proteinExistence type="predicted"/>
<evidence type="ECO:0000259" key="8">
    <source>
        <dbReference type="Pfam" id="PF02518"/>
    </source>
</evidence>
<feature type="transmembrane region" description="Helical" evidence="7">
    <location>
        <begin position="329"/>
        <end position="351"/>
    </location>
</feature>
<feature type="compositionally biased region" description="Basic and acidic residues" evidence="6">
    <location>
        <begin position="734"/>
        <end position="745"/>
    </location>
</feature>
<dbReference type="Pfam" id="PF02518">
    <property type="entry name" value="HATPase_c"/>
    <property type="match status" value="1"/>
</dbReference>
<keyword evidence="7" id="KW-1133">Transmembrane helix</keyword>
<feature type="compositionally biased region" description="Low complexity" evidence="6">
    <location>
        <begin position="782"/>
        <end position="819"/>
    </location>
</feature>
<protein>
    <recommendedName>
        <fullName evidence="2">histidine kinase</fullName>
        <ecNumber evidence="2">2.7.13.3</ecNumber>
    </recommendedName>
</protein>
<keyword evidence="7" id="KW-0472">Membrane</keyword>
<dbReference type="AlphaFoldDB" id="A0A7R7I0E3"/>
<evidence type="ECO:0000256" key="2">
    <source>
        <dbReference type="ARBA" id="ARBA00012438"/>
    </source>
</evidence>
<evidence type="ECO:0000256" key="1">
    <source>
        <dbReference type="ARBA" id="ARBA00000085"/>
    </source>
</evidence>
<keyword evidence="5 10" id="KW-0418">Kinase</keyword>
<name>A0A7R7I0E3_9ACTN</name>
<evidence type="ECO:0000256" key="5">
    <source>
        <dbReference type="ARBA" id="ARBA00022777"/>
    </source>
</evidence>
<feature type="compositionally biased region" description="Basic residues" evidence="6">
    <location>
        <begin position="760"/>
        <end position="781"/>
    </location>
</feature>
<evidence type="ECO:0000256" key="6">
    <source>
        <dbReference type="SAM" id="MobiDB-lite"/>
    </source>
</evidence>
<evidence type="ECO:0000256" key="7">
    <source>
        <dbReference type="SAM" id="Phobius"/>
    </source>
</evidence>
<sequence length="854" mass="92059">MLWSIVKKQSQDTGTTSRIKDSKPPASIKARFIRVVLIPSIALVIMWAIMAGYFVFNGLYTRELAKSVQDVSLPALTGLSSLQKERSLSMAQIAKPGNSQALRAQRQQTDSGVEQMQQTAADVLGAAPADIKSKLNTLNADLDQLPDIRRKIDARTASAADTFSFYNKVLDAAAALFDAQARFSTETDTLQGAVAGTQLFHIADLQSRAGSIITGAFASGRFTADDLQQFHTLVGAYHDELQTVTPLRADVQQQYDKLVRGSDWATLTAAEQQLVAHGAWSGHVPNGLGIDAQQWQQASTNISDTLLAMTTRQGSEVAAAYLDSGNNNLLLAGGGSLVALLVVVAAVWLAIRRSRLLVDGTVKVGLDAIAAESKAIAAALPEALDRIGRGEQVEVQSLMPADDENAVNGQAVGAVEIKTVQDAVRQTSLSAMEAASAEAIARKNSRQNLVLAARRSQRWLSTLAVGLRDLERAEQDDPDKLEKVYALQHKITTLRGDNDNLIILGGGDIGRTRRTSEWIDDVLGAAKAQCEQFRRVRVEAGPKVKVSASAVLPISHLLAQLLNNAVAFSHPPTQVLMTSSPVAAGLVVEIEDRGIGMSTEERERANALIREAPELVSSANVQKLGFLVVASVAQRFNIRVELKDSAYGGVKAIVLIPNDLLDRAGSDNTGDLGAGRRALPEPPAEPAPVGPAPTSWAETRTEQAPWEDRPGWGDSGSRTEAAPVGPAPTSWADTRTEPVQREDRPTPGWGRQRPGPNRPGRSRRPGASRRRRTRCRRRRGPNRYGGRSPCSRPAPSRTSCPTTRSSSRPSIRSATPAAAEPASMRRRLRRGGRNRAVQNPNVQTWVVMAWMLPT</sequence>
<gene>
    <name evidence="10" type="ORF">Athai_68100</name>
</gene>
<feature type="domain" description="Histidine kinase/HSP90-like ATPase" evidence="8">
    <location>
        <begin position="553"/>
        <end position="657"/>
    </location>
</feature>
<dbReference type="GO" id="GO:0004673">
    <property type="term" value="F:protein histidine kinase activity"/>
    <property type="evidence" value="ECO:0007669"/>
    <property type="project" value="UniProtKB-EC"/>
</dbReference>
<evidence type="ECO:0000259" key="9">
    <source>
        <dbReference type="Pfam" id="PF08376"/>
    </source>
</evidence>
<dbReference type="Gene3D" id="3.30.565.10">
    <property type="entry name" value="Histidine kinase-like ATPase, C-terminal domain"/>
    <property type="match status" value="1"/>
</dbReference>
<dbReference type="KEGG" id="atl:Athai_68100"/>
<dbReference type="GO" id="GO:0000160">
    <property type="term" value="P:phosphorelay signal transduction system"/>
    <property type="evidence" value="ECO:0007669"/>
    <property type="project" value="TreeGrafter"/>
</dbReference>
<comment type="catalytic activity">
    <reaction evidence="1">
        <text>ATP + protein L-histidine = ADP + protein N-phospho-L-histidine.</text>
        <dbReference type="EC" id="2.7.13.3"/>
    </reaction>
</comment>
<evidence type="ECO:0000256" key="3">
    <source>
        <dbReference type="ARBA" id="ARBA00022553"/>
    </source>
</evidence>
<feature type="compositionally biased region" description="Polar residues" evidence="6">
    <location>
        <begin position="7"/>
        <end position="17"/>
    </location>
</feature>
<dbReference type="PANTHER" id="PTHR45436">
    <property type="entry name" value="SENSOR HISTIDINE KINASE YKOH"/>
    <property type="match status" value="1"/>
</dbReference>
<feature type="compositionally biased region" description="Pro residues" evidence="6">
    <location>
        <begin position="680"/>
        <end position="691"/>
    </location>
</feature>
<dbReference type="Proteomes" id="UP000611640">
    <property type="component" value="Chromosome"/>
</dbReference>
<keyword evidence="4" id="KW-0808">Transferase</keyword>
<feature type="region of interest" description="Disordered" evidence="6">
    <location>
        <begin position="662"/>
        <end position="833"/>
    </location>
</feature>
<dbReference type="InterPro" id="IPR036890">
    <property type="entry name" value="HATPase_C_sf"/>
</dbReference>
<dbReference type="InterPro" id="IPR003594">
    <property type="entry name" value="HATPase_dom"/>
</dbReference>
<feature type="transmembrane region" description="Helical" evidence="7">
    <location>
        <begin position="32"/>
        <end position="56"/>
    </location>
</feature>